<reference evidence="6" key="1">
    <citation type="journal article" date="2014" name="Int. J. Syst. Evol. Microbiol.">
        <title>Complete genome sequence of Corynebacterium casei LMG S-19264T (=DSM 44701T), isolated from a smear-ripened cheese.</title>
        <authorList>
            <consortium name="US DOE Joint Genome Institute (JGI-PGF)"/>
            <person name="Walter F."/>
            <person name="Albersmeier A."/>
            <person name="Kalinowski J."/>
            <person name="Ruckert C."/>
        </authorList>
    </citation>
    <scope>NUCLEOTIDE SEQUENCE</scope>
    <source>
        <strain evidence="6">JCM 14719</strain>
    </source>
</reference>
<evidence type="ECO:0000256" key="1">
    <source>
        <dbReference type="ARBA" id="ARBA00003535"/>
    </source>
</evidence>
<dbReference type="PANTHER" id="PTHR32332">
    <property type="entry name" value="2-NITROPROPANE DIOXYGENASE"/>
    <property type="match status" value="1"/>
</dbReference>
<keyword evidence="3" id="KW-0285">Flavoprotein</keyword>
<dbReference type="InterPro" id="IPR004136">
    <property type="entry name" value="NMO"/>
</dbReference>
<reference evidence="6" key="2">
    <citation type="submission" date="2020-09" db="EMBL/GenBank/DDBJ databases">
        <authorList>
            <person name="Sun Q."/>
            <person name="Ohkuma M."/>
        </authorList>
    </citation>
    <scope>NUCLEOTIDE SEQUENCE</scope>
    <source>
        <strain evidence="6">JCM 14719</strain>
    </source>
</reference>
<dbReference type="Proteomes" id="UP000637720">
    <property type="component" value="Unassembled WGS sequence"/>
</dbReference>
<dbReference type="PANTHER" id="PTHR32332:SF20">
    <property type="entry name" value="2-NITROPROPANE DIOXYGENASE-LIKE PROTEIN"/>
    <property type="match status" value="1"/>
</dbReference>
<proteinExistence type="predicted"/>
<evidence type="ECO:0000256" key="5">
    <source>
        <dbReference type="ARBA" id="ARBA00023002"/>
    </source>
</evidence>
<dbReference type="GO" id="GO:0018580">
    <property type="term" value="F:nitronate monooxygenase activity"/>
    <property type="evidence" value="ECO:0007669"/>
    <property type="project" value="InterPro"/>
</dbReference>
<dbReference type="Gene3D" id="3.20.20.70">
    <property type="entry name" value="Aldolase class I"/>
    <property type="match status" value="1"/>
</dbReference>
<evidence type="ECO:0000256" key="3">
    <source>
        <dbReference type="ARBA" id="ARBA00022630"/>
    </source>
</evidence>
<comment type="caution">
    <text evidence="6">The sequence shown here is derived from an EMBL/GenBank/DDBJ whole genome shotgun (WGS) entry which is preliminary data.</text>
</comment>
<keyword evidence="7" id="KW-1185">Reference proteome</keyword>
<evidence type="ECO:0000256" key="2">
    <source>
        <dbReference type="ARBA" id="ARBA00013457"/>
    </source>
</evidence>
<dbReference type="SUPFAM" id="SSF51412">
    <property type="entry name" value="Inosine monophosphate dehydrogenase (IMPDH)"/>
    <property type="match status" value="1"/>
</dbReference>
<evidence type="ECO:0000313" key="7">
    <source>
        <dbReference type="Proteomes" id="UP000637720"/>
    </source>
</evidence>
<dbReference type="AlphaFoldDB" id="A0A8J3B9B2"/>
<protein>
    <recommendedName>
        <fullName evidence="2">Probable nitronate monooxygenase</fullName>
    </recommendedName>
</protein>
<gene>
    <name evidence="6" type="ORF">GCM10007043_10520</name>
</gene>
<keyword evidence="6" id="KW-0223">Dioxygenase</keyword>
<sequence length="330" mass="34515">MTVKRLLELLDIRYPIIQGGMGNISSGELCAAVSEAGGLGQIGAGTLPPEELRARIETARRLTDKPFAVNLPLSVHPDLERVVEVVLETGVPVVSLSAGNPAPWIPLFKERGRRVMVTVASVRQAQKAAAAGADILVAEGVEAAGKNAPLELTTMTLIPQIASAVDVPVVAAGGIADARGFVAALALGASGVQMGTRFVATKEARVHARYKDALVAATDTDTLVVGRSVGRVTRLLATPYARMVAAREREGLTEAEFDRLTSEESHVRGAIEGRLEDGHVNAGQIAGLIADVPTVREVIARIVAESGPLIEGLAAAWRTLDTPAQGGNER</sequence>
<accession>A0A8J3B9B2</accession>
<evidence type="ECO:0000256" key="4">
    <source>
        <dbReference type="ARBA" id="ARBA00022643"/>
    </source>
</evidence>
<name>A0A8J3B9B2_9BACI</name>
<evidence type="ECO:0000313" key="6">
    <source>
        <dbReference type="EMBL" id="GGJ98475.1"/>
    </source>
</evidence>
<keyword evidence="5" id="KW-0560">Oxidoreductase</keyword>
<dbReference type="EMBL" id="BMOF01000016">
    <property type="protein sequence ID" value="GGJ98475.1"/>
    <property type="molecule type" value="Genomic_DNA"/>
</dbReference>
<dbReference type="GO" id="GO:0051213">
    <property type="term" value="F:dioxygenase activity"/>
    <property type="evidence" value="ECO:0007669"/>
    <property type="project" value="UniProtKB-KW"/>
</dbReference>
<keyword evidence="4" id="KW-0288">FMN</keyword>
<comment type="function">
    <text evidence="1">Nitronate monooxygenase that uses molecular oxygen to catalyze the oxidative denitrification of alkyl nitronates. Acts on propionate 3-nitronate (P3N), the presumed physiological substrate. Probably functions in the detoxification of P3N, a metabolic poison produced by plants and fungi as a defense mechanism.</text>
</comment>
<dbReference type="CDD" id="cd04730">
    <property type="entry name" value="NPD_like"/>
    <property type="match status" value="1"/>
</dbReference>
<dbReference type="Pfam" id="PF03060">
    <property type="entry name" value="NMO"/>
    <property type="match status" value="2"/>
</dbReference>
<organism evidence="6 7">
    <name type="scientific">Calditerricola satsumensis</name>
    <dbReference type="NCBI Taxonomy" id="373054"/>
    <lineage>
        <taxon>Bacteria</taxon>
        <taxon>Bacillati</taxon>
        <taxon>Bacillota</taxon>
        <taxon>Bacilli</taxon>
        <taxon>Bacillales</taxon>
        <taxon>Bacillaceae</taxon>
        <taxon>Calditerricola</taxon>
    </lineage>
</organism>
<dbReference type="InterPro" id="IPR013785">
    <property type="entry name" value="Aldolase_TIM"/>
</dbReference>